<protein>
    <submittedName>
        <fullName evidence="2">4-carboxymuconolactone decarboxylase</fullName>
    </submittedName>
</protein>
<dbReference type="PANTHER" id="PTHR33570">
    <property type="entry name" value="4-CARBOXYMUCONOLACTONE DECARBOXYLASE FAMILY PROTEIN"/>
    <property type="match status" value="1"/>
</dbReference>
<dbReference type="Gene3D" id="1.20.1290.10">
    <property type="entry name" value="AhpD-like"/>
    <property type="match status" value="1"/>
</dbReference>
<accession>A0ABQ4CTC5</accession>
<dbReference type="SUPFAM" id="SSF69118">
    <property type="entry name" value="AhpD-like"/>
    <property type="match status" value="1"/>
</dbReference>
<dbReference type="Proteomes" id="UP000604117">
    <property type="component" value="Unassembled WGS sequence"/>
</dbReference>
<dbReference type="InterPro" id="IPR003779">
    <property type="entry name" value="CMD-like"/>
</dbReference>
<gene>
    <name evidence="2" type="primary">pcaC_2</name>
    <name evidence="2" type="ORF">Asi02nite_40350</name>
</gene>
<sequence length="133" mass="14084">MPDASRGPMPDDGELVRRAVLGDAHVDRAAAAATEFSAPWQEHVTAHAWGAVWTRPGLDRRTRCLVTIALLASQHASAELAMHVRAAIGQGVTPTEIREVLLHTAVYAGAPAANTAFATAQRVLDELGLEEAS</sequence>
<dbReference type="InterPro" id="IPR052512">
    <property type="entry name" value="4CMD/NDH-1_regulator"/>
</dbReference>
<comment type="caution">
    <text evidence="2">The sequence shown here is derived from an EMBL/GenBank/DDBJ whole genome shotgun (WGS) entry which is preliminary data.</text>
</comment>
<dbReference type="InterPro" id="IPR029032">
    <property type="entry name" value="AhpD-like"/>
</dbReference>
<dbReference type="Pfam" id="PF02627">
    <property type="entry name" value="CMD"/>
    <property type="match status" value="1"/>
</dbReference>
<evidence type="ECO:0000259" key="1">
    <source>
        <dbReference type="Pfam" id="PF02627"/>
    </source>
</evidence>
<reference evidence="2 3" key="1">
    <citation type="submission" date="2021-01" db="EMBL/GenBank/DDBJ databases">
        <title>Whole genome shotgun sequence of Asanoa siamensis NBRC 107932.</title>
        <authorList>
            <person name="Komaki H."/>
            <person name="Tamura T."/>
        </authorList>
    </citation>
    <scope>NUCLEOTIDE SEQUENCE [LARGE SCALE GENOMIC DNA]</scope>
    <source>
        <strain evidence="2 3">NBRC 107932</strain>
    </source>
</reference>
<name>A0ABQ4CTC5_9ACTN</name>
<feature type="domain" description="Carboxymuconolactone decarboxylase-like" evidence="1">
    <location>
        <begin position="40"/>
        <end position="121"/>
    </location>
</feature>
<evidence type="ECO:0000313" key="3">
    <source>
        <dbReference type="Proteomes" id="UP000604117"/>
    </source>
</evidence>
<dbReference type="PANTHER" id="PTHR33570:SF2">
    <property type="entry name" value="CARBOXYMUCONOLACTONE DECARBOXYLASE-LIKE DOMAIN-CONTAINING PROTEIN"/>
    <property type="match status" value="1"/>
</dbReference>
<organism evidence="2 3">
    <name type="scientific">Asanoa siamensis</name>
    <dbReference type="NCBI Taxonomy" id="926357"/>
    <lineage>
        <taxon>Bacteria</taxon>
        <taxon>Bacillati</taxon>
        <taxon>Actinomycetota</taxon>
        <taxon>Actinomycetes</taxon>
        <taxon>Micromonosporales</taxon>
        <taxon>Micromonosporaceae</taxon>
        <taxon>Asanoa</taxon>
    </lineage>
</organism>
<proteinExistence type="predicted"/>
<evidence type="ECO:0000313" key="2">
    <source>
        <dbReference type="EMBL" id="GIF74517.1"/>
    </source>
</evidence>
<keyword evidence="3" id="KW-1185">Reference proteome</keyword>
<dbReference type="EMBL" id="BONE01000032">
    <property type="protein sequence ID" value="GIF74517.1"/>
    <property type="molecule type" value="Genomic_DNA"/>
</dbReference>